<dbReference type="Pfam" id="PF13424">
    <property type="entry name" value="TPR_12"/>
    <property type="match status" value="1"/>
</dbReference>
<dbReference type="InterPro" id="IPR029787">
    <property type="entry name" value="Nucleotide_cyclase"/>
</dbReference>
<sequence>MTASRSLASLSAFTHNPQEELLQLLSEADHQKYANASQAESLATRAHVLAISLGDERSQAVALTILGACAFYQSAYNAALEHQFQARELSQGRFPDVELRVTNGLSVLHHQLGDYAQAMTYALESLELVHLLGDIAGEARVLSNMGNMHWEIQEYDRALELHVQARERLQELSQVHWTPAVRAQGVIIRLNTAVAAFHLKQYQHTLQQSVEILAQCQELQLHQPEAILRTYRALTFLELGESELAEQECEHALTFHRAGGDRDHEAMTLIARGRLQLQLGQTNQAIVDLQQALLLARDLQLRLRESEAHRWLSAALEQSRAFDDALQHFKAFYLLQQDLHDLTMDRKTKILTVQAKVVSLQREAALERDRRAALEQINDDLRRTEENVRHLAHHDELTGLPNRKLLMERLGQALKIARRTNARHGVMFIDLDGFKRVNDTLGHSSGDVMLQEVAARLRCLLRDSDTLARMAGDEFVVLAHDITDSMDLQMIANRIVEALQVPFAIAGVAVQVGASVGYACYPEHATELDGLLHCADTAMYQAKRQGKNQACAYRP</sequence>
<comment type="caution">
    <text evidence="2">The sequence shown here is derived from an EMBL/GenBank/DDBJ whole genome shotgun (WGS) entry which is preliminary data.</text>
</comment>
<dbReference type="SMART" id="SM00028">
    <property type="entry name" value="TPR"/>
    <property type="match status" value="5"/>
</dbReference>
<dbReference type="InterPro" id="IPR019734">
    <property type="entry name" value="TPR_rpt"/>
</dbReference>
<dbReference type="FunFam" id="3.30.70.270:FF:000001">
    <property type="entry name" value="Diguanylate cyclase domain protein"/>
    <property type="match status" value="1"/>
</dbReference>
<dbReference type="Gene3D" id="1.25.40.10">
    <property type="entry name" value="Tetratricopeptide repeat domain"/>
    <property type="match status" value="2"/>
</dbReference>
<proteinExistence type="predicted"/>
<name>A0A7W8JWA2_9DEIO</name>
<dbReference type="AlphaFoldDB" id="A0A7W8JWA2"/>
<organism evidence="2 3">
    <name type="scientific">Deinococcus humi</name>
    <dbReference type="NCBI Taxonomy" id="662880"/>
    <lineage>
        <taxon>Bacteria</taxon>
        <taxon>Thermotogati</taxon>
        <taxon>Deinococcota</taxon>
        <taxon>Deinococci</taxon>
        <taxon>Deinococcales</taxon>
        <taxon>Deinococcaceae</taxon>
        <taxon>Deinococcus</taxon>
    </lineage>
</organism>
<dbReference type="Pfam" id="PF00990">
    <property type="entry name" value="GGDEF"/>
    <property type="match status" value="1"/>
</dbReference>
<protein>
    <submittedName>
        <fullName evidence="2">Diguanylate cyclase (GGDEF)-like protein</fullName>
    </submittedName>
</protein>
<dbReference type="SMART" id="SM00267">
    <property type="entry name" value="GGDEF"/>
    <property type="match status" value="1"/>
</dbReference>
<dbReference type="InterPro" id="IPR000160">
    <property type="entry name" value="GGDEF_dom"/>
</dbReference>
<dbReference type="EMBL" id="JACHFL010000009">
    <property type="protein sequence ID" value="MBB5364165.1"/>
    <property type="molecule type" value="Genomic_DNA"/>
</dbReference>
<dbReference type="NCBIfam" id="TIGR00254">
    <property type="entry name" value="GGDEF"/>
    <property type="match status" value="1"/>
</dbReference>
<dbReference type="PANTHER" id="PTHR46663">
    <property type="entry name" value="DIGUANYLATE CYCLASE DGCT-RELATED"/>
    <property type="match status" value="1"/>
</dbReference>
<dbReference type="Proteomes" id="UP000552709">
    <property type="component" value="Unassembled WGS sequence"/>
</dbReference>
<dbReference type="SUPFAM" id="SSF55073">
    <property type="entry name" value="Nucleotide cyclase"/>
    <property type="match status" value="1"/>
</dbReference>
<evidence type="ECO:0000313" key="3">
    <source>
        <dbReference type="Proteomes" id="UP000552709"/>
    </source>
</evidence>
<feature type="domain" description="GGDEF" evidence="1">
    <location>
        <begin position="422"/>
        <end position="555"/>
    </location>
</feature>
<dbReference type="InterPro" id="IPR011990">
    <property type="entry name" value="TPR-like_helical_dom_sf"/>
</dbReference>
<dbReference type="CDD" id="cd01949">
    <property type="entry name" value="GGDEF"/>
    <property type="match status" value="1"/>
</dbReference>
<reference evidence="2 3" key="1">
    <citation type="submission" date="2020-08" db="EMBL/GenBank/DDBJ databases">
        <title>Genomic Encyclopedia of Type Strains, Phase IV (KMG-IV): sequencing the most valuable type-strain genomes for metagenomic binning, comparative biology and taxonomic classification.</title>
        <authorList>
            <person name="Goeker M."/>
        </authorList>
    </citation>
    <scope>NUCLEOTIDE SEQUENCE [LARGE SCALE GENOMIC DNA]</scope>
    <source>
        <strain evidence="2 3">DSM 27939</strain>
    </source>
</reference>
<keyword evidence="3" id="KW-1185">Reference proteome</keyword>
<dbReference type="RefSeq" id="WP_184134194.1">
    <property type="nucleotide sequence ID" value="NZ_JACHFL010000009.1"/>
</dbReference>
<dbReference type="PROSITE" id="PS50887">
    <property type="entry name" value="GGDEF"/>
    <property type="match status" value="1"/>
</dbReference>
<evidence type="ECO:0000313" key="2">
    <source>
        <dbReference type="EMBL" id="MBB5364165.1"/>
    </source>
</evidence>
<dbReference type="PANTHER" id="PTHR46663:SF2">
    <property type="entry name" value="GGDEF DOMAIN-CONTAINING PROTEIN"/>
    <property type="match status" value="1"/>
</dbReference>
<dbReference type="Gene3D" id="3.30.70.270">
    <property type="match status" value="1"/>
</dbReference>
<dbReference type="SUPFAM" id="SSF48452">
    <property type="entry name" value="TPR-like"/>
    <property type="match status" value="2"/>
</dbReference>
<dbReference type="InterPro" id="IPR043128">
    <property type="entry name" value="Rev_trsase/Diguanyl_cyclase"/>
</dbReference>
<accession>A0A7W8JWA2</accession>
<dbReference type="Pfam" id="PF13181">
    <property type="entry name" value="TPR_8"/>
    <property type="match status" value="1"/>
</dbReference>
<evidence type="ECO:0000259" key="1">
    <source>
        <dbReference type="PROSITE" id="PS50887"/>
    </source>
</evidence>
<gene>
    <name evidence="2" type="ORF">HNQ08_003273</name>
</gene>
<dbReference type="InterPro" id="IPR052163">
    <property type="entry name" value="DGC-Regulatory_Protein"/>
</dbReference>